<gene>
    <name evidence="1" type="ORF">H7K45_19820</name>
</gene>
<dbReference type="EMBL" id="JACKVK010000011">
    <property type="protein sequence ID" value="MCV7422801.1"/>
    <property type="molecule type" value="Genomic_DNA"/>
</dbReference>
<sequence>MAQPENHDGNSFLVTPQEAAAASRRACDAFLIVRQAVRMQTHADGGGDPVAAAAVAANARLAMAAGGPYLLSRLDPATPRPLAKAIRAFAEVLEDVAMSSLAGIGNDDPEQAARLREADVLSARVASFCE</sequence>
<comment type="caution">
    <text evidence="1">The sequence shown here is derived from an EMBL/GenBank/DDBJ whole genome shotgun (WGS) entry which is preliminary data.</text>
</comment>
<reference evidence="1" key="2">
    <citation type="journal article" date="2022" name="BMC Genomics">
        <title>Comparative genome analysis of mycobacteria focusing on tRNA and non-coding RNA.</title>
        <authorList>
            <person name="Behra P.R.K."/>
            <person name="Pettersson B.M.F."/>
            <person name="Ramesh M."/>
            <person name="Das S."/>
            <person name="Dasgupta S."/>
            <person name="Kirsebom L.A."/>
        </authorList>
    </citation>
    <scope>NUCLEOTIDE SEQUENCE</scope>
    <source>
        <strain evidence="1">DSM 44838</strain>
    </source>
</reference>
<name>A0A9X2Z5R2_9MYCO</name>
<dbReference type="RefSeq" id="WP_263997696.1">
    <property type="nucleotide sequence ID" value="NZ_JACKVK010000011.1"/>
</dbReference>
<organism evidence="1 2">
    <name type="scientific">Mycobacterium yunnanensis</name>
    <dbReference type="NCBI Taxonomy" id="368477"/>
    <lineage>
        <taxon>Bacteria</taxon>
        <taxon>Bacillati</taxon>
        <taxon>Actinomycetota</taxon>
        <taxon>Actinomycetes</taxon>
        <taxon>Mycobacteriales</taxon>
        <taxon>Mycobacteriaceae</taxon>
        <taxon>Mycobacterium</taxon>
    </lineage>
</organism>
<evidence type="ECO:0000313" key="2">
    <source>
        <dbReference type="Proteomes" id="UP001141629"/>
    </source>
</evidence>
<dbReference type="Proteomes" id="UP001141629">
    <property type="component" value="Unassembled WGS sequence"/>
</dbReference>
<protein>
    <submittedName>
        <fullName evidence="1">Uncharacterized protein</fullName>
    </submittedName>
</protein>
<accession>A0A9X2Z5R2</accession>
<dbReference type="AlphaFoldDB" id="A0A9X2Z5R2"/>
<reference evidence="1" key="1">
    <citation type="submission" date="2020-07" db="EMBL/GenBank/DDBJ databases">
        <authorList>
            <person name="Pettersson B.M.F."/>
            <person name="Behra P.R.K."/>
            <person name="Ramesh M."/>
            <person name="Das S."/>
            <person name="Dasgupta S."/>
            <person name="Kirsebom L.A."/>
        </authorList>
    </citation>
    <scope>NUCLEOTIDE SEQUENCE</scope>
    <source>
        <strain evidence="1">DSM 44838</strain>
    </source>
</reference>
<evidence type="ECO:0000313" key="1">
    <source>
        <dbReference type="EMBL" id="MCV7422801.1"/>
    </source>
</evidence>
<proteinExistence type="predicted"/>
<keyword evidence="2" id="KW-1185">Reference proteome</keyword>